<dbReference type="NCBIfam" id="TIGR01958">
    <property type="entry name" value="nuoE_fam"/>
    <property type="match status" value="1"/>
</dbReference>
<dbReference type="PANTHER" id="PTHR10371">
    <property type="entry name" value="NADH DEHYDROGENASE UBIQUINONE FLAVOPROTEIN 2, MITOCHONDRIAL"/>
    <property type="match status" value="1"/>
</dbReference>
<dbReference type="GO" id="GO:0003954">
    <property type="term" value="F:NADH dehydrogenase activity"/>
    <property type="evidence" value="ECO:0007669"/>
    <property type="project" value="TreeGrafter"/>
</dbReference>
<evidence type="ECO:0000256" key="6">
    <source>
        <dbReference type="ARBA" id="ARBA00034078"/>
    </source>
</evidence>
<keyword evidence="3 7" id="KW-0479">Metal-binding</keyword>
<dbReference type="Gene3D" id="1.10.10.1590">
    <property type="entry name" value="NADH-quinone oxidoreductase subunit E"/>
    <property type="match status" value="1"/>
</dbReference>
<evidence type="ECO:0000313" key="10">
    <source>
        <dbReference type="Proteomes" id="UP000050501"/>
    </source>
</evidence>
<evidence type="ECO:0000256" key="3">
    <source>
        <dbReference type="ARBA" id="ARBA00022723"/>
    </source>
</evidence>
<dbReference type="EMBL" id="LGCM01000045">
    <property type="protein sequence ID" value="KPL79866.1"/>
    <property type="molecule type" value="Genomic_DNA"/>
</dbReference>
<feature type="binding site" evidence="7">
    <location>
        <position position="84"/>
    </location>
    <ligand>
        <name>[2Fe-2S] cluster</name>
        <dbReference type="ChEBI" id="CHEBI:190135"/>
    </ligand>
</feature>
<name>A0A0P6XAT4_9CHLR</name>
<dbReference type="AlphaFoldDB" id="A0A0P6XAT4"/>
<comment type="similarity">
    <text evidence="1">Belongs to the complex I 24 kDa subunit family.</text>
</comment>
<dbReference type="OrthoDB" id="9807941at2"/>
<feature type="binding site" evidence="7">
    <location>
        <position position="125"/>
    </location>
    <ligand>
        <name>[2Fe-2S] cluster</name>
        <dbReference type="ChEBI" id="CHEBI:190135"/>
    </ligand>
</feature>
<proteinExistence type="inferred from homology"/>
<dbReference type="RefSeq" id="WP_082142650.1">
    <property type="nucleotide sequence ID" value="NZ_DF967974.1"/>
</dbReference>
<dbReference type="PIRSF" id="PIRSF000216">
    <property type="entry name" value="NADH_DH_24kDa"/>
    <property type="match status" value="1"/>
</dbReference>
<evidence type="ECO:0000256" key="5">
    <source>
        <dbReference type="ARBA" id="ARBA00023014"/>
    </source>
</evidence>
<dbReference type="PANTHER" id="PTHR10371:SF3">
    <property type="entry name" value="NADH DEHYDROGENASE [UBIQUINONE] FLAVOPROTEIN 2, MITOCHONDRIAL"/>
    <property type="match status" value="1"/>
</dbReference>
<dbReference type="GO" id="GO:0046872">
    <property type="term" value="F:metal ion binding"/>
    <property type="evidence" value="ECO:0007669"/>
    <property type="project" value="UniProtKB-KW"/>
</dbReference>
<dbReference type="InterPro" id="IPR036249">
    <property type="entry name" value="Thioredoxin-like_sf"/>
</dbReference>
<dbReference type="GO" id="GO:0051537">
    <property type="term" value="F:2 iron, 2 sulfur cluster binding"/>
    <property type="evidence" value="ECO:0007669"/>
    <property type="project" value="UniProtKB-KW"/>
</dbReference>
<keyword evidence="10" id="KW-1185">Reference proteome</keyword>
<evidence type="ECO:0000313" key="9">
    <source>
        <dbReference type="EMBL" id="KPL79866.1"/>
    </source>
</evidence>
<gene>
    <name evidence="8" type="ORF">ADN01_12955</name>
    <name evidence="9" type="ORF">ADN01_13120</name>
</gene>
<dbReference type="Gene3D" id="3.40.30.10">
    <property type="entry name" value="Glutaredoxin"/>
    <property type="match status" value="1"/>
</dbReference>
<evidence type="ECO:0008006" key="11">
    <source>
        <dbReference type="Google" id="ProtNLM"/>
    </source>
</evidence>
<dbReference type="CDD" id="cd03064">
    <property type="entry name" value="TRX_Fd_NuoE"/>
    <property type="match status" value="1"/>
</dbReference>
<evidence type="ECO:0000256" key="2">
    <source>
        <dbReference type="ARBA" id="ARBA00022714"/>
    </source>
</evidence>
<keyword evidence="5 7" id="KW-0411">Iron-sulfur</keyword>
<keyword evidence="2 7" id="KW-0001">2Fe-2S</keyword>
<reference evidence="8 10" key="1">
    <citation type="submission" date="2015-07" db="EMBL/GenBank/DDBJ databases">
        <title>Genome sequence of Levilinea saccharolytica DSM 16555.</title>
        <authorList>
            <person name="Hemp J."/>
            <person name="Ward L.M."/>
            <person name="Pace L.A."/>
            <person name="Fischer W.W."/>
        </authorList>
    </citation>
    <scope>NUCLEOTIDE SEQUENCE [LARGE SCALE GENOMIC DNA]</scope>
    <source>
        <strain evidence="8 10">KIBI-1</strain>
    </source>
</reference>
<dbReference type="PROSITE" id="PS01099">
    <property type="entry name" value="COMPLEX1_24K"/>
    <property type="match status" value="1"/>
</dbReference>
<dbReference type="InterPro" id="IPR042128">
    <property type="entry name" value="NuoE_dom"/>
</dbReference>
<dbReference type="SUPFAM" id="SSF52833">
    <property type="entry name" value="Thioredoxin-like"/>
    <property type="match status" value="1"/>
</dbReference>
<comment type="cofactor">
    <cofactor evidence="7">
        <name>[2Fe-2S] cluster</name>
        <dbReference type="ChEBI" id="CHEBI:190135"/>
    </cofactor>
    <text evidence="7">Binds 1 [2Fe-2S] cluster.</text>
</comment>
<dbReference type="InterPro" id="IPR041921">
    <property type="entry name" value="NuoE_N"/>
</dbReference>
<organism evidence="8 10">
    <name type="scientific">Levilinea saccharolytica</name>
    <dbReference type="NCBI Taxonomy" id="229921"/>
    <lineage>
        <taxon>Bacteria</taxon>
        <taxon>Bacillati</taxon>
        <taxon>Chloroflexota</taxon>
        <taxon>Anaerolineae</taxon>
        <taxon>Anaerolineales</taxon>
        <taxon>Anaerolineaceae</taxon>
        <taxon>Levilinea</taxon>
    </lineage>
</organism>
<evidence type="ECO:0000256" key="1">
    <source>
        <dbReference type="ARBA" id="ARBA00010643"/>
    </source>
</evidence>
<accession>A0A0P6XAT4</accession>
<dbReference type="Pfam" id="PF01257">
    <property type="entry name" value="2Fe-2S_thioredx"/>
    <property type="match status" value="1"/>
</dbReference>
<comment type="caution">
    <text evidence="8">The sequence shown here is derived from an EMBL/GenBank/DDBJ whole genome shotgun (WGS) entry which is preliminary data.</text>
</comment>
<dbReference type="STRING" id="229921.ADN01_12955"/>
<dbReference type="InterPro" id="IPR002023">
    <property type="entry name" value="NuoE-like"/>
</dbReference>
<dbReference type="EMBL" id="LGCM01000045">
    <property type="protein sequence ID" value="KPL79853.1"/>
    <property type="molecule type" value="Genomic_DNA"/>
</dbReference>
<keyword evidence="4 7" id="KW-0408">Iron</keyword>
<feature type="binding site" evidence="7">
    <location>
        <position position="89"/>
    </location>
    <ligand>
        <name>[2Fe-2S] cluster</name>
        <dbReference type="ChEBI" id="CHEBI:190135"/>
    </ligand>
</feature>
<evidence type="ECO:0000256" key="7">
    <source>
        <dbReference type="PIRSR" id="PIRSR000216-1"/>
    </source>
</evidence>
<evidence type="ECO:0000313" key="8">
    <source>
        <dbReference type="EMBL" id="KPL79853.1"/>
    </source>
</evidence>
<protein>
    <recommendedName>
        <fullName evidence="11">NAD(P)H-dependent oxidoreductase subunit E</fullName>
    </recommendedName>
</protein>
<sequence>MNELLSKYPQEVQRILARYPAERKRSAVMPLLFLAQAEKNYITPQAIAEIAEIAEVSATEVASVAGFYTLFHEEPGGRYRIQVCTDLPCVLRGADRFLQELKAYLGIEVGQTTADGMFSLEEVKCLAACHRAPMFQLQGDGQITYHEDQTLETVRALVEELRARAGKEA</sequence>
<evidence type="ECO:0000256" key="4">
    <source>
        <dbReference type="ARBA" id="ARBA00023004"/>
    </source>
</evidence>
<dbReference type="FunFam" id="1.10.10.1590:FF:000001">
    <property type="entry name" value="NADH-quinone oxidoreductase subunit E"/>
    <property type="match status" value="1"/>
</dbReference>
<feature type="binding site" evidence="7">
    <location>
        <position position="129"/>
    </location>
    <ligand>
        <name>[2Fe-2S] cluster</name>
        <dbReference type="ChEBI" id="CHEBI:190135"/>
    </ligand>
</feature>
<dbReference type="Proteomes" id="UP000050501">
    <property type="component" value="Unassembled WGS sequence"/>
</dbReference>
<comment type="cofactor">
    <cofactor evidence="6">
        <name>[2Fe-2S] cluster</name>
        <dbReference type="ChEBI" id="CHEBI:190135"/>
    </cofactor>
</comment>